<proteinExistence type="predicted"/>
<comment type="caution">
    <text evidence="1">The sequence shown here is derived from an EMBL/GenBank/DDBJ whole genome shotgun (WGS) entry which is preliminary data.</text>
</comment>
<protein>
    <submittedName>
        <fullName evidence="1">Uncharacterized protein</fullName>
    </submittedName>
</protein>
<organism evidence="1 2">
    <name type="scientific">Haloarcula argentinensis</name>
    <dbReference type="NCBI Taxonomy" id="43776"/>
    <lineage>
        <taxon>Archaea</taxon>
        <taxon>Methanobacteriati</taxon>
        <taxon>Methanobacteriota</taxon>
        <taxon>Stenosarchaea group</taxon>
        <taxon>Halobacteria</taxon>
        <taxon>Halobacteriales</taxon>
        <taxon>Haloarculaceae</taxon>
        <taxon>Haloarcula</taxon>
    </lineage>
</organism>
<sequence length="119" mass="13564">MATADDCPREPSAYRPSLHFPERFHDRYEDDRPPRHLDGEIVAGCITEGAINHDSGSSKIVWFRETFGGVTYRLVVDVDEREVVTGYPISINTKAARRSGRWTATQIEDIRKFIATDPR</sequence>
<dbReference type="GeneID" id="25158165"/>
<gene>
    <name evidence="1" type="ORF">NC662_20315</name>
</gene>
<reference evidence="1 2" key="1">
    <citation type="submission" date="2022-06" db="EMBL/GenBank/DDBJ databases">
        <title>Haloarcula sp. a new haloarchaeum isolate from saline soil.</title>
        <authorList>
            <person name="Strakova D."/>
            <person name="Galisteo C."/>
            <person name="Sanchez-Porro C."/>
            <person name="Ventosa A."/>
        </authorList>
    </citation>
    <scope>NUCLEOTIDE SEQUENCE [LARGE SCALE GENOMIC DNA]</scope>
    <source>
        <strain evidence="1 2">JCM 15760</strain>
    </source>
</reference>
<dbReference type="EMBL" id="JAMQCP010000007">
    <property type="protein sequence ID" value="MDS0256046.1"/>
    <property type="molecule type" value="Genomic_DNA"/>
</dbReference>
<accession>A0ABU2F7M6</accession>
<dbReference type="Proteomes" id="UP001248536">
    <property type="component" value="Unassembled WGS sequence"/>
</dbReference>
<dbReference type="RefSeq" id="WP_050038743.1">
    <property type="nucleotide sequence ID" value="NZ_BAABDY010000009.1"/>
</dbReference>
<evidence type="ECO:0000313" key="2">
    <source>
        <dbReference type="Proteomes" id="UP001248536"/>
    </source>
</evidence>
<keyword evidence="2" id="KW-1185">Reference proteome</keyword>
<evidence type="ECO:0000313" key="1">
    <source>
        <dbReference type="EMBL" id="MDS0256046.1"/>
    </source>
</evidence>
<name>A0ABU2F7M6_HALAR</name>